<evidence type="ECO:0000313" key="2">
    <source>
        <dbReference type="EMBL" id="KAJ7614986.1"/>
    </source>
</evidence>
<dbReference type="Proteomes" id="UP001221142">
    <property type="component" value="Unassembled WGS sequence"/>
</dbReference>
<reference evidence="2" key="1">
    <citation type="submission" date="2023-03" db="EMBL/GenBank/DDBJ databases">
        <title>Massive genome expansion in bonnet fungi (Mycena s.s.) driven by repeated elements and novel gene families across ecological guilds.</title>
        <authorList>
            <consortium name="Lawrence Berkeley National Laboratory"/>
            <person name="Harder C.B."/>
            <person name="Miyauchi S."/>
            <person name="Viragh M."/>
            <person name="Kuo A."/>
            <person name="Thoen E."/>
            <person name="Andreopoulos B."/>
            <person name="Lu D."/>
            <person name="Skrede I."/>
            <person name="Drula E."/>
            <person name="Henrissat B."/>
            <person name="Morin E."/>
            <person name="Kohler A."/>
            <person name="Barry K."/>
            <person name="LaButti K."/>
            <person name="Morin E."/>
            <person name="Salamov A."/>
            <person name="Lipzen A."/>
            <person name="Mereny Z."/>
            <person name="Hegedus B."/>
            <person name="Baldrian P."/>
            <person name="Stursova M."/>
            <person name="Weitz H."/>
            <person name="Taylor A."/>
            <person name="Grigoriev I.V."/>
            <person name="Nagy L.G."/>
            <person name="Martin F."/>
            <person name="Kauserud H."/>
        </authorList>
    </citation>
    <scope>NUCLEOTIDE SEQUENCE</scope>
    <source>
        <strain evidence="2">9284</strain>
    </source>
</reference>
<dbReference type="CDD" id="cd09917">
    <property type="entry name" value="F-box_SF"/>
    <property type="match status" value="1"/>
</dbReference>
<dbReference type="SUPFAM" id="SSF81383">
    <property type="entry name" value="F-box domain"/>
    <property type="match status" value="1"/>
</dbReference>
<dbReference type="SMART" id="SM00256">
    <property type="entry name" value="FBOX"/>
    <property type="match status" value="1"/>
</dbReference>
<evidence type="ECO:0000313" key="3">
    <source>
        <dbReference type="Proteomes" id="UP001221142"/>
    </source>
</evidence>
<sequence length="539" mass="60115">MFRPFFLRKPTPPVLVLAYDLLPTELWDEIFRHLRWDEDLLQTAKVCKIFNILCLSLFFARYKVPSLDSQELCVDSAVPPALQLSCTPLRSQRLVCQFNHPVGVQRGLAALRNIIGRSNTLRHVDLTFSQDLRDAHERDVSVPGALRSPWRMHLEFWSALSAMALKAPAGRVEIMSQGRFFEGRAADVAGWNRFTRPAASNRSSLFRKRRTTPQPWPIGAPFGYTGRVDLYHIYSVSMHSLSDPNPDSTKAYNTLFVFNAHLVETLYLNTSQLPATLLSDVLPMLDLPALTNVIVPSGVQPASMTEFLLRHPKLEVFEHADYYNRGLQQDSDGGGVLTPTTHPIVHPGLLELKAQGIAGIQRALTALGSSPSLSTLSLTLYPNKSDRERLAELSLGLRVIAERPTDSPPISLALKVMDVDPSSLQIVRRRIPSASFFSLDDEASAIIRSLHCVHEVKITSASRETTTAMLPWLALFPALGKVTFDVAEDEFFERLGPLPDPTAKQEAYDTLRMLVEGMLQGVEVEVWLGCSFGYNDMSP</sequence>
<gene>
    <name evidence="2" type="ORF">FB45DRAFT_936565</name>
</gene>
<dbReference type="InterPro" id="IPR036047">
    <property type="entry name" value="F-box-like_dom_sf"/>
</dbReference>
<name>A0AAD7B9V7_9AGAR</name>
<protein>
    <recommendedName>
        <fullName evidence="1">F-box domain-containing protein</fullName>
    </recommendedName>
</protein>
<accession>A0AAD7B9V7</accession>
<dbReference type="InterPro" id="IPR001810">
    <property type="entry name" value="F-box_dom"/>
</dbReference>
<keyword evidence="3" id="KW-1185">Reference proteome</keyword>
<comment type="caution">
    <text evidence="2">The sequence shown here is derived from an EMBL/GenBank/DDBJ whole genome shotgun (WGS) entry which is preliminary data.</text>
</comment>
<organism evidence="2 3">
    <name type="scientific">Roridomyces roridus</name>
    <dbReference type="NCBI Taxonomy" id="1738132"/>
    <lineage>
        <taxon>Eukaryota</taxon>
        <taxon>Fungi</taxon>
        <taxon>Dikarya</taxon>
        <taxon>Basidiomycota</taxon>
        <taxon>Agaricomycotina</taxon>
        <taxon>Agaricomycetes</taxon>
        <taxon>Agaricomycetidae</taxon>
        <taxon>Agaricales</taxon>
        <taxon>Marasmiineae</taxon>
        <taxon>Mycenaceae</taxon>
        <taxon>Roridomyces</taxon>
    </lineage>
</organism>
<proteinExistence type="predicted"/>
<dbReference type="AlphaFoldDB" id="A0AAD7B9V7"/>
<evidence type="ECO:0000259" key="1">
    <source>
        <dbReference type="SMART" id="SM00256"/>
    </source>
</evidence>
<feature type="domain" description="F-box" evidence="1">
    <location>
        <begin position="22"/>
        <end position="62"/>
    </location>
</feature>
<dbReference type="EMBL" id="JARKIF010000025">
    <property type="protein sequence ID" value="KAJ7614986.1"/>
    <property type="molecule type" value="Genomic_DNA"/>
</dbReference>